<organism evidence="2 3">
    <name type="scientific">Gregarina niphandrodes</name>
    <name type="common">Septate eugregarine</name>
    <dbReference type="NCBI Taxonomy" id="110365"/>
    <lineage>
        <taxon>Eukaryota</taxon>
        <taxon>Sar</taxon>
        <taxon>Alveolata</taxon>
        <taxon>Apicomplexa</taxon>
        <taxon>Conoidasida</taxon>
        <taxon>Gregarinasina</taxon>
        <taxon>Eugregarinorida</taxon>
        <taxon>Gregarinidae</taxon>
        <taxon>Gregarina</taxon>
    </lineage>
</organism>
<dbReference type="GeneID" id="22915451"/>
<proteinExistence type="predicted"/>
<reference evidence="2" key="1">
    <citation type="submission" date="2013-12" db="EMBL/GenBank/DDBJ databases">
        <authorList>
            <person name="Omoto C.K."/>
            <person name="Sibley D."/>
            <person name="Venepally P."/>
            <person name="Hadjithomas M."/>
            <person name="Karamycheva S."/>
            <person name="Brunk B."/>
            <person name="Roos D."/>
            <person name="Caler E."/>
            <person name="Lorenzi H."/>
        </authorList>
    </citation>
    <scope>NUCLEOTIDE SEQUENCE</scope>
</reference>
<evidence type="ECO:0000313" key="3">
    <source>
        <dbReference type="Proteomes" id="UP000019763"/>
    </source>
</evidence>
<dbReference type="EMBL" id="AFNH02001171">
    <property type="protein sequence ID" value="EZG43870.1"/>
    <property type="molecule type" value="Genomic_DNA"/>
</dbReference>
<dbReference type="VEuPathDB" id="CryptoDB:GNI_157100"/>
<dbReference type="AlphaFoldDB" id="A0A023B001"/>
<evidence type="ECO:0000313" key="2">
    <source>
        <dbReference type="EMBL" id="EZG43870.1"/>
    </source>
</evidence>
<feature type="region of interest" description="Disordered" evidence="1">
    <location>
        <begin position="207"/>
        <end position="245"/>
    </location>
</feature>
<accession>A0A023B001</accession>
<feature type="region of interest" description="Disordered" evidence="1">
    <location>
        <begin position="156"/>
        <end position="176"/>
    </location>
</feature>
<protein>
    <submittedName>
        <fullName evidence="2">Uncharacterized protein</fullName>
    </submittedName>
</protein>
<comment type="caution">
    <text evidence="2">The sequence shown here is derived from an EMBL/GenBank/DDBJ whole genome shotgun (WGS) entry which is preliminary data.</text>
</comment>
<sequence length="388" mass="43793">MADSYEVFERETTTVISDTEVLIETVTEIRNYEDSFCVKSRIYLISGAKVYGQKIEETNGLLETNGLSDVKKSCRETGCIINALSSTGDNEMRTGDNEMRNDIINIEGWTHVVLECEICLHKVVIFQSKLFNDTFSNWRKVCDIIRQILDGRLGREPFSGPMDGEHPASDSSGPLITLASEPRFKPRFKPRFEPRFGSGFISRFTKARDKKRRKSGQCASLDPVVSTSLGAPRATDSGTHKQTDELDLDRWKEGLDREQNSREAFLARISNLFLNISFLQPSETRVEKTAEKTRRIVPEVPKRNRRRVTSSSATVTILRSATGGDPWSGRSHDLSDAVSSPLSTALTGLEPQAVIRWLQNLDIRVLLLLVLLIRIWWILEQGVRTLLS</sequence>
<gene>
    <name evidence="2" type="ORF">GNI_157100</name>
</gene>
<dbReference type="RefSeq" id="XP_011132958.1">
    <property type="nucleotide sequence ID" value="XM_011134656.1"/>
</dbReference>
<evidence type="ECO:0000256" key="1">
    <source>
        <dbReference type="SAM" id="MobiDB-lite"/>
    </source>
</evidence>
<name>A0A023B001_GRENI</name>
<keyword evidence="3" id="KW-1185">Reference proteome</keyword>
<dbReference type="Proteomes" id="UP000019763">
    <property type="component" value="Unassembled WGS sequence"/>
</dbReference>